<dbReference type="EMBL" id="JAGGKX010000009">
    <property type="protein sequence ID" value="MBP1969913.1"/>
    <property type="molecule type" value="Genomic_DNA"/>
</dbReference>
<evidence type="ECO:0000313" key="2">
    <source>
        <dbReference type="EMBL" id="MBP1969913.1"/>
    </source>
</evidence>
<proteinExistence type="predicted"/>
<reference evidence="2 3" key="1">
    <citation type="submission" date="2021-03" db="EMBL/GenBank/DDBJ databases">
        <title>Genomic Encyclopedia of Type Strains, Phase IV (KMG-IV): sequencing the most valuable type-strain genomes for metagenomic binning, comparative biology and taxonomic classification.</title>
        <authorList>
            <person name="Goeker M."/>
        </authorList>
    </citation>
    <scope>NUCLEOTIDE SEQUENCE [LARGE SCALE GENOMIC DNA]</scope>
    <source>
        <strain evidence="2 3">DSM 25609</strain>
    </source>
</reference>
<evidence type="ECO:0000313" key="3">
    <source>
        <dbReference type="Proteomes" id="UP001519345"/>
    </source>
</evidence>
<gene>
    <name evidence="2" type="ORF">J2Z83_002021</name>
</gene>
<evidence type="ECO:0000256" key="1">
    <source>
        <dbReference type="SAM" id="MobiDB-lite"/>
    </source>
</evidence>
<feature type="region of interest" description="Disordered" evidence="1">
    <location>
        <begin position="40"/>
        <end position="61"/>
    </location>
</feature>
<dbReference type="RefSeq" id="WP_209463081.1">
    <property type="nucleotide sequence ID" value="NZ_CP110224.1"/>
</dbReference>
<keyword evidence="3" id="KW-1185">Reference proteome</keyword>
<comment type="caution">
    <text evidence="2">The sequence shown here is derived from an EMBL/GenBank/DDBJ whole genome shotgun (WGS) entry which is preliminary data.</text>
</comment>
<sequence>MKLNTAPCNCHSGVDEMINEGFGGGFIIYEYDRKKLESTQKKYEAKATNPGYAEESDAKWN</sequence>
<organism evidence="2 3">
    <name type="scientific">Virgibacillus natechei</name>
    <dbReference type="NCBI Taxonomy" id="1216297"/>
    <lineage>
        <taxon>Bacteria</taxon>
        <taxon>Bacillati</taxon>
        <taxon>Bacillota</taxon>
        <taxon>Bacilli</taxon>
        <taxon>Bacillales</taxon>
        <taxon>Bacillaceae</taxon>
        <taxon>Virgibacillus</taxon>
    </lineage>
</organism>
<protein>
    <submittedName>
        <fullName evidence="2">Uncharacterized protein</fullName>
    </submittedName>
</protein>
<dbReference type="Proteomes" id="UP001519345">
    <property type="component" value="Unassembled WGS sequence"/>
</dbReference>
<name>A0ABS4IG37_9BACI</name>
<accession>A0ABS4IG37</accession>